<name>A0A1Q8E705_STRAI</name>
<dbReference type="GO" id="GO:0005737">
    <property type="term" value="C:cytoplasm"/>
    <property type="evidence" value="ECO:0007669"/>
    <property type="project" value="InterPro"/>
</dbReference>
<reference evidence="5" key="2">
    <citation type="submission" date="2016-12" db="EMBL/GenBank/DDBJ databases">
        <authorList>
            <person name="Gulvik C.A."/>
        </authorList>
    </citation>
    <scope>NUCLEOTIDE SEQUENCE [LARGE SCALE GENOMIC DNA]</scope>
    <source>
        <strain evidence="5">ATCC 51725</strain>
    </source>
</reference>
<dbReference type="CDD" id="cd02440">
    <property type="entry name" value="AdoMet_MTases"/>
    <property type="match status" value="1"/>
</dbReference>
<keyword evidence="3" id="KW-0808">Transferase</keyword>
<reference evidence="3" key="1">
    <citation type="submission" date="2016-12" db="EMBL/GenBank/DDBJ databases">
        <authorList>
            <person name="Song W.-J."/>
            <person name="Kurnit D.M."/>
        </authorList>
    </citation>
    <scope>NUCLEOTIDE SEQUENCE [LARGE SCALE GENOMIC DNA]</scope>
    <source>
        <strain evidence="3">ATCC 51725</strain>
    </source>
</reference>
<dbReference type="InterPro" id="IPR015985">
    <property type="entry name" value="TehB-like_dom"/>
</dbReference>
<dbReference type="PIRSF" id="PIRSF005215">
    <property type="entry name" value="TehB"/>
    <property type="match status" value="1"/>
</dbReference>
<evidence type="ECO:0000259" key="2">
    <source>
        <dbReference type="Pfam" id="PF09313"/>
    </source>
</evidence>
<dbReference type="GO" id="GO:0032259">
    <property type="term" value="P:methylation"/>
    <property type="evidence" value="ECO:0007669"/>
    <property type="project" value="UniProtKB-KW"/>
</dbReference>
<evidence type="ECO:0000259" key="1">
    <source>
        <dbReference type="Pfam" id="PF03848"/>
    </source>
</evidence>
<dbReference type="InterPro" id="IPR015392">
    <property type="entry name" value="TehB/YeaR-like_dom"/>
</dbReference>
<dbReference type="NCBIfam" id="NF008405">
    <property type="entry name" value="PRK11207.1"/>
    <property type="match status" value="1"/>
</dbReference>
<evidence type="ECO:0000313" key="4">
    <source>
        <dbReference type="EMBL" id="SUN08346.1"/>
    </source>
</evidence>
<gene>
    <name evidence="4" type="primary">tehB</name>
    <name evidence="3" type="ORF">BU200_10160</name>
    <name evidence="4" type="ORF">NCTC12957_01940</name>
</gene>
<dbReference type="Proteomes" id="UP000186437">
    <property type="component" value="Unassembled WGS sequence"/>
</dbReference>
<keyword evidence="3" id="KW-0489">Methyltransferase</keyword>
<evidence type="ECO:0000313" key="6">
    <source>
        <dbReference type="Proteomes" id="UP000255213"/>
    </source>
</evidence>
<protein>
    <submittedName>
        <fullName evidence="3">Tellurite resistance methyltransferase TehB</fullName>
    </submittedName>
    <submittedName>
        <fullName evidence="4">Tellurite resistance protein TehB</fullName>
        <ecNumber evidence="4">2.1.1.-</ecNumber>
    </submittedName>
</protein>
<dbReference type="GO" id="GO:0046690">
    <property type="term" value="P:response to tellurium ion"/>
    <property type="evidence" value="ECO:0007669"/>
    <property type="project" value="InterPro"/>
</dbReference>
<organism evidence="3 5">
    <name type="scientific">Streptococcus acidominimus</name>
    <dbReference type="NCBI Taxonomy" id="1326"/>
    <lineage>
        <taxon>Bacteria</taxon>
        <taxon>Bacillati</taxon>
        <taxon>Bacillota</taxon>
        <taxon>Bacilli</taxon>
        <taxon>Lactobacillales</taxon>
        <taxon>Streptococcaceae</taxon>
        <taxon>Streptococcus</taxon>
    </lineage>
</organism>
<keyword evidence="5" id="KW-1185">Reference proteome</keyword>
<dbReference type="InterPro" id="IPR014710">
    <property type="entry name" value="RmlC-like_jellyroll"/>
</dbReference>
<dbReference type="NCBIfam" id="NF008992">
    <property type="entry name" value="PRK12335.1"/>
    <property type="match status" value="1"/>
</dbReference>
<feature type="domain" description="Tellurite resistance methyltransferase TehB-like" evidence="1">
    <location>
        <begin position="90"/>
        <end position="282"/>
    </location>
</feature>
<dbReference type="InterPro" id="IPR014431">
    <property type="entry name" value="Tellurite-R_TehB-2"/>
</dbReference>
<dbReference type="Gene3D" id="2.60.120.10">
    <property type="entry name" value="Jelly Rolls"/>
    <property type="match status" value="1"/>
</dbReference>
<dbReference type="Pfam" id="PF03848">
    <property type="entry name" value="TehB"/>
    <property type="match status" value="1"/>
</dbReference>
<dbReference type="Proteomes" id="UP000255213">
    <property type="component" value="Unassembled WGS sequence"/>
</dbReference>
<dbReference type="InterPro" id="IPR004537">
    <property type="entry name" value="Tellurite-R_MeTrfase_TehB"/>
</dbReference>
<evidence type="ECO:0000313" key="3">
    <source>
        <dbReference type="EMBL" id="OLF47578.1"/>
    </source>
</evidence>
<dbReference type="PANTHER" id="PTHR43861">
    <property type="entry name" value="TRANS-ACONITATE 2-METHYLTRANSFERASE-RELATED"/>
    <property type="match status" value="1"/>
</dbReference>
<dbReference type="InterPro" id="IPR029063">
    <property type="entry name" value="SAM-dependent_MTases_sf"/>
</dbReference>
<proteinExistence type="predicted"/>
<dbReference type="Pfam" id="PF09313">
    <property type="entry name" value="TehB-like"/>
    <property type="match status" value="1"/>
</dbReference>
<dbReference type="GO" id="GO:0008757">
    <property type="term" value="F:S-adenosylmethionine-dependent methyltransferase activity"/>
    <property type="evidence" value="ECO:0007669"/>
    <property type="project" value="InterPro"/>
</dbReference>
<dbReference type="EMBL" id="MSJL01000083">
    <property type="protein sequence ID" value="OLF47578.1"/>
    <property type="molecule type" value="Genomic_DNA"/>
</dbReference>
<dbReference type="SUPFAM" id="SSF53335">
    <property type="entry name" value="S-adenosyl-L-methionine-dependent methyltransferases"/>
    <property type="match status" value="1"/>
</dbReference>
<dbReference type="RefSeq" id="WP_075100016.1">
    <property type="nucleotide sequence ID" value="NZ_MSJL01000083.1"/>
</dbReference>
<feature type="domain" description="TehB/YeaR-like" evidence="2">
    <location>
        <begin position="8"/>
        <end position="88"/>
    </location>
</feature>
<dbReference type="EC" id="2.1.1.-" evidence="4"/>
<dbReference type="SUPFAM" id="SSF51197">
    <property type="entry name" value="Clavaminate synthase-like"/>
    <property type="match status" value="1"/>
</dbReference>
<dbReference type="Gene3D" id="3.40.50.150">
    <property type="entry name" value="Vaccinia Virus protein VP39"/>
    <property type="match status" value="1"/>
</dbReference>
<dbReference type="AlphaFoldDB" id="A0A1Q8E705"/>
<dbReference type="NCBIfam" id="TIGR00477">
    <property type="entry name" value="tehB"/>
    <property type="match status" value="1"/>
</dbReference>
<dbReference type="OrthoDB" id="9804312at2"/>
<sequence>MVELVAYKRMPVWTKETVPTEITHKHNTKVGTWGKIKVLTGEIRYEAISDDNEITAVHHYRATDDIPMVKPQAWHRVSLITDDTSFFVEFFCTPEDYLAKKYGFTATHSEVIAALETITEPCKVLDLGCGQGRNALYLAQKGFDVTAVDRDLPSLETLLAIMEAEDLALQVGQYDINQANLTQEYDWIISTVVLMFLERDRIPAIIENMQAQTKSGGYHLIVAAMSTEDAPCPVNFSFTFGQDELRNYYKDWDLVKYNEDFGQLHRRDENGHFLRLRFATLLARKP</sequence>
<accession>A0A1Q8E705</accession>
<dbReference type="EMBL" id="UHEN01000001">
    <property type="protein sequence ID" value="SUN08346.1"/>
    <property type="molecule type" value="Genomic_DNA"/>
</dbReference>
<evidence type="ECO:0000313" key="5">
    <source>
        <dbReference type="Proteomes" id="UP000186437"/>
    </source>
</evidence>
<reference evidence="4 6" key="3">
    <citation type="submission" date="2018-06" db="EMBL/GenBank/DDBJ databases">
        <authorList>
            <consortium name="Pathogen Informatics"/>
            <person name="Doyle S."/>
        </authorList>
    </citation>
    <scope>NUCLEOTIDE SEQUENCE [LARGE SCALE GENOMIC DNA]</scope>
    <source>
        <strain evidence="4 6">NCTC12957</strain>
    </source>
</reference>